<evidence type="ECO:0000256" key="3">
    <source>
        <dbReference type="ARBA" id="ARBA00022827"/>
    </source>
</evidence>
<dbReference type="AlphaFoldDB" id="A0A1H7FA19"/>
<comment type="cofactor">
    <cofactor evidence="1">
        <name>FAD</name>
        <dbReference type="ChEBI" id="CHEBI:57692"/>
    </cofactor>
</comment>
<gene>
    <name evidence="6" type="ORF">SAMN05444354_10121</name>
</gene>
<evidence type="ECO:0000259" key="5">
    <source>
        <dbReference type="Pfam" id="PF00890"/>
    </source>
</evidence>
<dbReference type="InterPro" id="IPR050315">
    <property type="entry name" value="FAD-oxidoreductase_2"/>
</dbReference>
<keyword evidence="3" id="KW-0274">FAD</keyword>
<organism evidence="6 7">
    <name type="scientific">Stigmatella aurantiaca</name>
    <dbReference type="NCBI Taxonomy" id="41"/>
    <lineage>
        <taxon>Bacteria</taxon>
        <taxon>Pseudomonadati</taxon>
        <taxon>Myxococcota</taxon>
        <taxon>Myxococcia</taxon>
        <taxon>Myxococcales</taxon>
        <taxon>Cystobacterineae</taxon>
        <taxon>Archangiaceae</taxon>
        <taxon>Stigmatella</taxon>
    </lineage>
</organism>
<dbReference type="SUPFAM" id="SSF56425">
    <property type="entry name" value="Succinate dehydrogenase/fumarate reductase flavoprotein, catalytic domain"/>
    <property type="match status" value="1"/>
</dbReference>
<keyword evidence="7" id="KW-1185">Reference proteome</keyword>
<dbReference type="GO" id="GO:0008202">
    <property type="term" value="P:steroid metabolic process"/>
    <property type="evidence" value="ECO:0007669"/>
    <property type="project" value="UniProtKB-ARBA"/>
</dbReference>
<dbReference type="InterPro" id="IPR027477">
    <property type="entry name" value="Succ_DH/fumarate_Rdtase_cat_sf"/>
</dbReference>
<proteinExistence type="predicted"/>
<dbReference type="PANTHER" id="PTHR43400">
    <property type="entry name" value="FUMARATE REDUCTASE"/>
    <property type="match status" value="1"/>
</dbReference>
<dbReference type="SUPFAM" id="SSF51905">
    <property type="entry name" value="FAD/NAD(P)-binding domain"/>
    <property type="match status" value="1"/>
</dbReference>
<keyword evidence="2" id="KW-0285">Flavoprotein</keyword>
<dbReference type="Gene3D" id="3.90.700.10">
    <property type="entry name" value="Succinate dehydrogenase/fumarate reductase flavoprotein, catalytic domain"/>
    <property type="match status" value="1"/>
</dbReference>
<dbReference type="OrthoDB" id="3178130at2"/>
<evidence type="ECO:0000256" key="4">
    <source>
        <dbReference type="ARBA" id="ARBA00023002"/>
    </source>
</evidence>
<dbReference type="Proteomes" id="UP000182719">
    <property type="component" value="Unassembled WGS sequence"/>
</dbReference>
<name>A0A1H7FA19_STIAU</name>
<dbReference type="PANTHER" id="PTHR43400:SF10">
    <property type="entry name" value="3-OXOSTEROID 1-DEHYDROGENASE"/>
    <property type="match status" value="1"/>
</dbReference>
<dbReference type="Gene3D" id="3.50.50.60">
    <property type="entry name" value="FAD/NAD(P)-binding domain"/>
    <property type="match status" value="1"/>
</dbReference>
<protein>
    <submittedName>
        <fullName evidence="6">FAD binding domain-containing protein</fullName>
    </submittedName>
</protein>
<dbReference type="Pfam" id="PF00890">
    <property type="entry name" value="FAD_binding_2"/>
    <property type="match status" value="1"/>
</dbReference>
<evidence type="ECO:0000256" key="1">
    <source>
        <dbReference type="ARBA" id="ARBA00001974"/>
    </source>
</evidence>
<reference evidence="7" key="1">
    <citation type="submission" date="2016-10" db="EMBL/GenBank/DDBJ databases">
        <authorList>
            <person name="Varghese N."/>
            <person name="Submissions S."/>
        </authorList>
    </citation>
    <scope>NUCLEOTIDE SEQUENCE [LARGE SCALE GENOMIC DNA]</scope>
    <source>
        <strain evidence="7">DSM 17044</strain>
    </source>
</reference>
<dbReference type="InterPro" id="IPR003953">
    <property type="entry name" value="FAD-dep_OxRdtase_2_FAD-bd"/>
</dbReference>
<dbReference type="RefSeq" id="WP_075004352.1">
    <property type="nucleotide sequence ID" value="NZ_FOAP01000001.1"/>
</dbReference>
<feature type="domain" description="FAD-dependent oxidoreductase 2 FAD-binding" evidence="5">
    <location>
        <begin position="9"/>
        <end position="531"/>
    </location>
</feature>
<evidence type="ECO:0000256" key="2">
    <source>
        <dbReference type="ARBA" id="ARBA00022630"/>
    </source>
</evidence>
<evidence type="ECO:0000313" key="7">
    <source>
        <dbReference type="Proteomes" id="UP000182719"/>
    </source>
</evidence>
<dbReference type="EMBL" id="FOAP01000001">
    <property type="protein sequence ID" value="SEK22187.1"/>
    <property type="molecule type" value="Genomic_DNA"/>
</dbReference>
<evidence type="ECO:0000313" key="6">
    <source>
        <dbReference type="EMBL" id="SEK22187.1"/>
    </source>
</evidence>
<sequence length="553" mass="58991">MPTWDLQADVVIVGSGGAALSAAAAVVDQGASALLLEAAETPGGTTRRSGGAFWIPNNALMRAQGLTDPRDGALQLMARTAYPTLYTPEAPCLGLPPLQYELLAAFYDNAGPAIDRLTQLGALQPVILGSYGFSPQPLSDPDYHAELPENRAPYGRVLTARAPPGSMQWPGVFLADGMLAHLRSKDVPVLTQHRVTGVLSNARGEVMGVEAEHEGTSRAVRARKAVVFASGGFAHDAQKARAFLRGPLFGSGSVPTSRGAFIDIASRLGARLDNLANGFFYQVALEDAAARGGEVARNDAHVFFPYGDSTVVVNKQGVRVANEKAPYHERAQTHFHWSGKEYPHLVQFMIWDQGVAQEPTFWPWRGVVPLPGQESPLVVQAQTLAQLAQRIEERLERLRGRPFLSATIPPSLKLAPDFVSRLEETLQRFNTFAATGVDLDFHRGATALEQAWQGPSRSTTGNRTLYPMSRTGPYYAALLGAATLDTCGGPAIGPDARVLRTDGSAIPGLYGAGNCIASPSGQAYWGAGGTLGPAMTFGFIAGRNAAREPLKEE</sequence>
<accession>A0A1H7FA19</accession>
<dbReference type="GO" id="GO:0016491">
    <property type="term" value="F:oxidoreductase activity"/>
    <property type="evidence" value="ECO:0007669"/>
    <property type="project" value="UniProtKB-KW"/>
</dbReference>
<dbReference type="InterPro" id="IPR036188">
    <property type="entry name" value="FAD/NAD-bd_sf"/>
</dbReference>
<keyword evidence="4" id="KW-0560">Oxidoreductase</keyword>